<name>A0ABZ2L5F3_9BACT</name>
<evidence type="ECO:0000313" key="3">
    <source>
        <dbReference type="Proteomes" id="UP001374803"/>
    </source>
</evidence>
<keyword evidence="3" id="KW-1185">Reference proteome</keyword>
<sequence>MSFRSRILKALFGVAIAVSLVPPAAAAEDPTDETNEASASSSVSDEAAAAAAYPGGRRVYTVSLGSIPAPQSSATDAWVRLATYYFSTDGTVKEGFFYWDRDTTVGAASTGVTSAGCDNCAVRTAKGFEPGNGGKSLSGTYTTTDSTLTITWSGGVHETWNISHPANDLAKIDLAGSNYGANVGYGFGSNASSDVFVSVNQIPRKKYSGRYAGYSGGATGGAAGPSSLDLSPFTTCNGNCLSYLSPPSTACSACSSGDSSPIRYYMAGAGRRNFYEHWCRCLTSAQCYTGGSHRKPQLQVIGDDGAFHGWVGVEASNSAAGTGYFAVHYHTDI</sequence>
<proteinExistence type="predicted"/>
<feature type="signal peptide" evidence="1">
    <location>
        <begin position="1"/>
        <end position="26"/>
    </location>
</feature>
<evidence type="ECO:0000256" key="1">
    <source>
        <dbReference type="SAM" id="SignalP"/>
    </source>
</evidence>
<accession>A0ABZ2L5F3</accession>
<keyword evidence="1" id="KW-0732">Signal</keyword>
<dbReference type="RefSeq" id="WP_394835822.1">
    <property type="nucleotide sequence ID" value="NZ_CP089929.1"/>
</dbReference>
<protein>
    <submittedName>
        <fullName evidence="2">DUF389 domain-containing protein</fullName>
    </submittedName>
</protein>
<organism evidence="2 3">
    <name type="scientific">Pendulispora rubella</name>
    <dbReference type="NCBI Taxonomy" id="2741070"/>
    <lineage>
        <taxon>Bacteria</taxon>
        <taxon>Pseudomonadati</taxon>
        <taxon>Myxococcota</taxon>
        <taxon>Myxococcia</taxon>
        <taxon>Myxococcales</taxon>
        <taxon>Sorangiineae</taxon>
        <taxon>Pendulisporaceae</taxon>
        <taxon>Pendulispora</taxon>
    </lineage>
</organism>
<reference evidence="2" key="1">
    <citation type="submission" date="2021-12" db="EMBL/GenBank/DDBJ databases">
        <title>Discovery of the Pendulisporaceae a myxobacterial family with distinct sporulation behavior and unique specialized metabolism.</title>
        <authorList>
            <person name="Garcia R."/>
            <person name="Popoff A."/>
            <person name="Bader C.D."/>
            <person name="Loehr J."/>
            <person name="Walesch S."/>
            <person name="Walt C."/>
            <person name="Boldt J."/>
            <person name="Bunk B."/>
            <person name="Haeckl F.J.F.P.J."/>
            <person name="Gunesch A.P."/>
            <person name="Birkelbach J."/>
            <person name="Nuebel U."/>
            <person name="Pietschmann T."/>
            <person name="Bach T."/>
            <person name="Mueller R."/>
        </authorList>
    </citation>
    <scope>NUCLEOTIDE SEQUENCE</scope>
    <source>
        <strain evidence="2">MSr11367</strain>
    </source>
</reference>
<feature type="chain" id="PRO_5046252812" evidence="1">
    <location>
        <begin position="27"/>
        <end position="333"/>
    </location>
</feature>
<evidence type="ECO:0000313" key="2">
    <source>
        <dbReference type="EMBL" id="WXB06171.1"/>
    </source>
</evidence>
<dbReference type="Proteomes" id="UP001374803">
    <property type="component" value="Chromosome"/>
</dbReference>
<gene>
    <name evidence="2" type="ORF">LVJ94_02695</name>
</gene>
<dbReference type="EMBL" id="CP089983">
    <property type="protein sequence ID" value="WXB06171.1"/>
    <property type="molecule type" value="Genomic_DNA"/>
</dbReference>